<gene>
    <name evidence="3" type="ORF">EK21DRAFT_66538</name>
</gene>
<evidence type="ECO:0000313" key="4">
    <source>
        <dbReference type="Proteomes" id="UP000799777"/>
    </source>
</evidence>
<reference evidence="3" key="1">
    <citation type="journal article" date="2020" name="Stud. Mycol.">
        <title>101 Dothideomycetes genomes: a test case for predicting lifestyles and emergence of pathogens.</title>
        <authorList>
            <person name="Haridas S."/>
            <person name="Albert R."/>
            <person name="Binder M."/>
            <person name="Bloem J."/>
            <person name="Labutti K."/>
            <person name="Salamov A."/>
            <person name="Andreopoulos B."/>
            <person name="Baker S."/>
            <person name="Barry K."/>
            <person name="Bills G."/>
            <person name="Bluhm B."/>
            <person name="Cannon C."/>
            <person name="Castanera R."/>
            <person name="Culley D."/>
            <person name="Daum C."/>
            <person name="Ezra D."/>
            <person name="Gonzalez J."/>
            <person name="Henrissat B."/>
            <person name="Kuo A."/>
            <person name="Liang C."/>
            <person name="Lipzen A."/>
            <person name="Lutzoni F."/>
            <person name="Magnuson J."/>
            <person name="Mondo S."/>
            <person name="Nolan M."/>
            <person name="Ohm R."/>
            <person name="Pangilinan J."/>
            <person name="Park H.-J."/>
            <person name="Ramirez L."/>
            <person name="Alfaro M."/>
            <person name="Sun H."/>
            <person name="Tritt A."/>
            <person name="Yoshinaga Y."/>
            <person name="Zwiers L.-H."/>
            <person name="Turgeon B."/>
            <person name="Goodwin S."/>
            <person name="Spatafora J."/>
            <person name="Crous P."/>
            <person name="Grigoriev I."/>
        </authorList>
    </citation>
    <scope>NUCLEOTIDE SEQUENCE</scope>
    <source>
        <strain evidence="3">CBS 110217</strain>
    </source>
</reference>
<evidence type="ECO:0000259" key="2">
    <source>
        <dbReference type="Pfam" id="PF26648"/>
    </source>
</evidence>
<evidence type="ECO:0000259" key="1">
    <source>
        <dbReference type="Pfam" id="PF26647"/>
    </source>
</evidence>
<dbReference type="PANTHER" id="PTHR42085:SF2">
    <property type="entry name" value="F-BOX DOMAIN-CONTAINING PROTEIN"/>
    <property type="match status" value="1"/>
</dbReference>
<dbReference type="PANTHER" id="PTHR42085">
    <property type="entry name" value="F-BOX DOMAIN-CONTAINING PROTEIN"/>
    <property type="match status" value="1"/>
</dbReference>
<dbReference type="Proteomes" id="UP000799777">
    <property type="component" value="Unassembled WGS sequence"/>
</dbReference>
<organism evidence="3 4">
    <name type="scientific">Setomelanomma holmii</name>
    <dbReference type="NCBI Taxonomy" id="210430"/>
    <lineage>
        <taxon>Eukaryota</taxon>
        <taxon>Fungi</taxon>
        <taxon>Dikarya</taxon>
        <taxon>Ascomycota</taxon>
        <taxon>Pezizomycotina</taxon>
        <taxon>Dothideomycetes</taxon>
        <taxon>Pleosporomycetidae</taxon>
        <taxon>Pleosporales</taxon>
        <taxon>Pleosporineae</taxon>
        <taxon>Phaeosphaeriaceae</taxon>
        <taxon>Setomelanomma</taxon>
    </lineage>
</organism>
<accession>A0A9P4H969</accession>
<comment type="caution">
    <text evidence="3">The sequence shown here is derived from an EMBL/GenBank/DDBJ whole genome shotgun (WGS) entry which is preliminary data.</text>
</comment>
<evidence type="ECO:0000313" key="3">
    <source>
        <dbReference type="EMBL" id="KAF2029989.1"/>
    </source>
</evidence>
<dbReference type="OrthoDB" id="5600002at2759"/>
<dbReference type="EMBL" id="ML978194">
    <property type="protein sequence ID" value="KAF2029989.1"/>
    <property type="molecule type" value="Genomic_DNA"/>
</dbReference>
<keyword evidence="4" id="KW-1185">Reference proteome</keyword>
<dbReference type="InterPro" id="IPR058251">
    <property type="entry name" value="zf_Tbcl_3"/>
</dbReference>
<feature type="domain" description="Probable treble clef zinc finger fungi" evidence="2">
    <location>
        <begin position="75"/>
        <end position="107"/>
    </location>
</feature>
<feature type="domain" description="Probable treble clef zinc finger" evidence="1">
    <location>
        <begin position="28"/>
        <end position="61"/>
    </location>
</feature>
<dbReference type="InterPro" id="IPR058252">
    <property type="entry name" value="zf_Tbcl_4"/>
</dbReference>
<protein>
    <recommendedName>
        <fullName evidence="5">F-box domain-containing protein</fullName>
    </recommendedName>
</protein>
<name>A0A9P4H969_9PLEO</name>
<proteinExistence type="predicted"/>
<dbReference type="Pfam" id="PF26647">
    <property type="entry name" value="zf_Tbcl_3"/>
    <property type="match status" value="1"/>
</dbReference>
<dbReference type="InterPro" id="IPR038883">
    <property type="entry name" value="AN11006-like"/>
</dbReference>
<dbReference type="Pfam" id="PF26648">
    <property type="entry name" value="zf_Tbcl_4"/>
    <property type="match status" value="1"/>
</dbReference>
<sequence>MSDSSDSDARASSLLEHEENCPHHDDARNGLCYALTYSKNLCKCRAKITEPGYLPVCKTHSVTRSGYWQTTTLRAGKCQAIEDCGNICNRLSKDQPPFHLCLKHQRGSDTLPCHLLRLPTELRLMVFRYLFPDKINPYTSKVNGGILHVNSQIYQEASSVLYDEHCFEVTVNDNSIHLQGKHWTREPNTRNKADSYTVGAMLCQPGAARIRKLDISIMIGGKSRAPKCIGSRGITHEDYNLYIYRDSVRKLVELLTESSPSESLAALKTLTVMPSISLGHRWTYDEAAVALFFVLEPLQALHGVQQLQTRKIYTKLRQQWLDALKDAEMVPFVKQRFPADTSRSGYRKIETFTQLIHLQSTAPIRSWMSNVFHNLERPLHLARVAYENHDDVAIASIHEAIKLRWINAHRQQQQSLRTVADSINTMFEDDTHEEAEDEGDGRLTPRELFPDAFEFEAIEPLKQPYTASQTNMWTELKVEDTTPKRGEPGVTVQDRGMWRIIRKGGKEWVRLMTPAEVRRIQAEKAAKSQA</sequence>
<dbReference type="AlphaFoldDB" id="A0A9P4H969"/>
<evidence type="ECO:0008006" key="5">
    <source>
        <dbReference type="Google" id="ProtNLM"/>
    </source>
</evidence>